<proteinExistence type="predicted"/>
<protein>
    <submittedName>
        <fullName evidence="2">Uncharacterized protein</fullName>
    </submittedName>
</protein>
<accession>A0A9Q3D166</accession>
<organism evidence="2 3">
    <name type="scientific">Austropuccinia psidii MF-1</name>
    <dbReference type="NCBI Taxonomy" id="1389203"/>
    <lineage>
        <taxon>Eukaryota</taxon>
        <taxon>Fungi</taxon>
        <taxon>Dikarya</taxon>
        <taxon>Basidiomycota</taxon>
        <taxon>Pucciniomycotina</taxon>
        <taxon>Pucciniomycetes</taxon>
        <taxon>Pucciniales</taxon>
        <taxon>Sphaerophragmiaceae</taxon>
        <taxon>Austropuccinia</taxon>
    </lineage>
</organism>
<evidence type="ECO:0000313" key="3">
    <source>
        <dbReference type="Proteomes" id="UP000765509"/>
    </source>
</evidence>
<reference evidence="2" key="1">
    <citation type="submission" date="2021-03" db="EMBL/GenBank/DDBJ databases">
        <title>Draft genome sequence of rust myrtle Austropuccinia psidii MF-1, a brazilian biotype.</title>
        <authorList>
            <person name="Quecine M.C."/>
            <person name="Pachon D.M.R."/>
            <person name="Bonatelli M.L."/>
            <person name="Correr F.H."/>
            <person name="Franceschini L.M."/>
            <person name="Leite T.F."/>
            <person name="Margarido G.R.A."/>
            <person name="Almeida C.A."/>
            <person name="Ferrarezi J.A."/>
            <person name="Labate C.A."/>
        </authorList>
    </citation>
    <scope>NUCLEOTIDE SEQUENCE</scope>
    <source>
        <strain evidence="2">MF-1</strain>
    </source>
</reference>
<dbReference type="EMBL" id="AVOT02012834">
    <property type="protein sequence ID" value="MBW0494939.1"/>
    <property type="molecule type" value="Genomic_DNA"/>
</dbReference>
<evidence type="ECO:0000313" key="2">
    <source>
        <dbReference type="EMBL" id="MBW0494939.1"/>
    </source>
</evidence>
<sequence>MKLCTCQSCQKHILNQANQTIQGKFISECNKCKHEHNDILHPRNNYSSNFQPPPSTQLGEPSSSTSNVESTNSQKDEVDGILEPQDSLLSKSSELVNILSLRANSQRDCLLIFHD</sequence>
<evidence type="ECO:0000256" key="1">
    <source>
        <dbReference type="SAM" id="MobiDB-lite"/>
    </source>
</evidence>
<feature type="compositionally biased region" description="Polar residues" evidence="1">
    <location>
        <begin position="44"/>
        <end position="61"/>
    </location>
</feature>
<dbReference type="AlphaFoldDB" id="A0A9Q3D166"/>
<name>A0A9Q3D166_9BASI</name>
<feature type="region of interest" description="Disordered" evidence="1">
    <location>
        <begin position="40"/>
        <end position="85"/>
    </location>
</feature>
<comment type="caution">
    <text evidence="2">The sequence shown here is derived from an EMBL/GenBank/DDBJ whole genome shotgun (WGS) entry which is preliminary data.</text>
</comment>
<feature type="compositionally biased region" description="Low complexity" evidence="1">
    <location>
        <begin position="62"/>
        <end position="73"/>
    </location>
</feature>
<dbReference type="Proteomes" id="UP000765509">
    <property type="component" value="Unassembled WGS sequence"/>
</dbReference>
<keyword evidence="3" id="KW-1185">Reference proteome</keyword>
<gene>
    <name evidence="2" type="ORF">O181_034654</name>
</gene>